<proteinExistence type="predicted"/>
<gene>
    <name evidence="1" type="ORF">V5S96_00065</name>
</gene>
<evidence type="ECO:0000313" key="1">
    <source>
        <dbReference type="EMBL" id="MEJ4098767.1"/>
    </source>
</evidence>
<organism evidence="1 2">
    <name type="scientific">Corynebacterium mastitidis</name>
    <dbReference type="NCBI Taxonomy" id="161890"/>
    <lineage>
        <taxon>Bacteria</taxon>
        <taxon>Bacillati</taxon>
        <taxon>Actinomycetota</taxon>
        <taxon>Actinomycetes</taxon>
        <taxon>Mycobacteriales</taxon>
        <taxon>Corynebacteriaceae</taxon>
        <taxon>Corynebacterium</taxon>
    </lineage>
</organism>
<evidence type="ECO:0008006" key="3">
    <source>
        <dbReference type="Google" id="ProtNLM"/>
    </source>
</evidence>
<evidence type="ECO:0000313" key="2">
    <source>
        <dbReference type="Proteomes" id="UP001359781"/>
    </source>
</evidence>
<keyword evidence="2" id="KW-1185">Reference proteome</keyword>
<accession>A0ABU8NXN1</accession>
<dbReference type="Proteomes" id="UP001359781">
    <property type="component" value="Unassembled WGS sequence"/>
</dbReference>
<sequence>MADRPGGLFSSLLRPPRAWSALPGSAKFALYIRLSTQFLVVLPLSLMGTSAWAYSERYSGAHAA</sequence>
<reference evidence="1 2" key="1">
    <citation type="submission" date="2024-02" db="EMBL/GenBank/DDBJ databases">
        <title>Whole genome sequencing and characterization of Corynebacterium isolated from the ocular surface of dry eye disease sufferers.</title>
        <authorList>
            <person name="Naqvi M."/>
        </authorList>
    </citation>
    <scope>NUCLEOTIDE SEQUENCE [LARGE SCALE GENOMIC DNA]</scope>
    <source>
        <strain evidence="1 2">PCRF</strain>
    </source>
</reference>
<dbReference type="EMBL" id="JBAHVJ010000001">
    <property type="protein sequence ID" value="MEJ4098767.1"/>
    <property type="molecule type" value="Genomic_DNA"/>
</dbReference>
<protein>
    <recommendedName>
        <fullName evidence="3">Sensor histidine kinase</fullName>
    </recommendedName>
</protein>
<comment type="caution">
    <text evidence="1">The sequence shown here is derived from an EMBL/GenBank/DDBJ whole genome shotgun (WGS) entry which is preliminary data.</text>
</comment>
<dbReference type="RefSeq" id="WP_337889586.1">
    <property type="nucleotide sequence ID" value="NZ_JBAHVI010000002.1"/>
</dbReference>
<name>A0ABU8NXN1_9CORY</name>